<dbReference type="Proteomes" id="UP000694843">
    <property type="component" value="Unplaced"/>
</dbReference>
<keyword evidence="2" id="KW-1185">Reference proteome</keyword>
<dbReference type="KEGG" id="hazt:108681109"/>
<reference evidence="3" key="1">
    <citation type="submission" date="2025-08" db="UniProtKB">
        <authorList>
            <consortium name="RefSeq"/>
        </authorList>
    </citation>
    <scope>IDENTIFICATION</scope>
    <source>
        <tissue evidence="3">Whole organism</tissue>
    </source>
</reference>
<evidence type="ECO:0000313" key="2">
    <source>
        <dbReference type="Proteomes" id="UP000694843"/>
    </source>
</evidence>
<evidence type="ECO:0000256" key="1">
    <source>
        <dbReference type="SAM" id="Phobius"/>
    </source>
</evidence>
<dbReference type="OrthoDB" id="422206at2759"/>
<dbReference type="AlphaFoldDB" id="A0A8B7PHF2"/>
<keyword evidence="1" id="KW-0472">Membrane</keyword>
<gene>
    <name evidence="3" type="primary">LOC108681109</name>
</gene>
<feature type="non-terminal residue" evidence="3">
    <location>
        <position position="84"/>
    </location>
</feature>
<keyword evidence="1" id="KW-0812">Transmembrane</keyword>
<name>A0A8B7PHF2_HYAAZ</name>
<accession>A0A8B7PHF2</accession>
<sequence>MGFAILTQCCTIACITRSEPPTPASLSSSAQGGQPKLGYWAQLRAVMTCPAYLILLAMIGFGVGFLSAMATVTQQMLCVVGYST</sequence>
<keyword evidence="1" id="KW-1133">Transmembrane helix</keyword>
<dbReference type="GeneID" id="108681109"/>
<evidence type="ECO:0000313" key="3">
    <source>
        <dbReference type="RefSeq" id="XP_018025584.1"/>
    </source>
</evidence>
<protein>
    <submittedName>
        <fullName evidence="3">Solute carrier family 49 member A3-like</fullName>
    </submittedName>
</protein>
<feature type="transmembrane region" description="Helical" evidence="1">
    <location>
        <begin position="42"/>
        <end position="66"/>
    </location>
</feature>
<dbReference type="RefSeq" id="XP_018025584.1">
    <property type="nucleotide sequence ID" value="XM_018170095.1"/>
</dbReference>
<proteinExistence type="predicted"/>
<organism evidence="2 3">
    <name type="scientific">Hyalella azteca</name>
    <name type="common">Amphipod</name>
    <dbReference type="NCBI Taxonomy" id="294128"/>
    <lineage>
        <taxon>Eukaryota</taxon>
        <taxon>Metazoa</taxon>
        <taxon>Ecdysozoa</taxon>
        <taxon>Arthropoda</taxon>
        <taxon>Crustacea</taxon>
        <taxon>Multicrustacea</taxon>
        <taxon>Malacostraca</taxon>
        <taxon>Eumalacostraca</taxon>
        <taxon>Peracarida</taxon>
        <taxon>Amphipoda</taxon>
        <taxon>Senticaudata</taxon>
        <taxon>Talitrida</taxon>
        <taxon>Talitroidea</taxon>
        <taxon>Hyalellidae</taxon>
        <taxon>Hyalella</taxon>
    </lineage>
</organism>